<proteinExistence type="predicted"/>
<name>A0A917FXR0_9BACL</name>
<keyword evidence="2" id="KW-1185">Reference proteome</keyword>
<organism evidence="1 2">
    <name type="scientific">Paenibacillus albidus</name>
    <dbReference type="NCBI Taxonomy" id="2041023"/>
    <lineage>
        <taxon>Bacteria</taxon>
        <taxon>Bacillati</taxon>
        <taxon>Bacillota</taxon>
        <taxon>Bacilli</taxon>
        <taxon>Bacillales</taxon>
        <taxon>Paenibacillaceae</taxon>
        <taxon>Paenibacillus</taxon>
    </lineage>
</organism>
<dbReference type="RefSeq" id="WP_189032432.1">
    <property type="nucleotide sequence ID" value="NZ_BMKR01000061.1"/>
</dbReference>
<gene>
    <name evidence="1" type="ORF">GCM10010912_67050</name>
</gene>
<dbReference type="EMBL" id="BMKR01000061">
    <property type="protein sequence ID" value="GGG13202.1"/>
    <property type="molecule type" value="Genomic_DNA"/>
</dbReference>
<evidence type="ECO:0000313" key="1">
    <source>
        <dbReference type="EMBL" id="GGG13202.1"/>
    </source>
</evidence>
<reference evidence="1" key="2">
    <citation type="submission" date="2020-09" db="EMBL/GenBank/DDBJ databases">
        <authorList>
            <person name="Sun Q."/>
            <person name="Zhou Y."/>
        </authorList>
    </citation>
    <scope>NUCLEOTIDE SEQUENCE</scope>
    <source>
        <strain evidence="1">CGMCC 1.16134</strain>
    </source>
</reference>
<dbReference type="Proteomes" id="UP000637643">
    <property type="component" value="Unassembled WGS sequence"/>
</dbReference>
<reference evidence="1" key="1">
    <citation type="journal article" date="2014" name="Int. J. Syst. Evol. Microbiol.">
        <title>Complete genome sequence of Corynebacterium casei LMG S-19264T (=DSM 44701T), isolated from a smear-ripened cheese.</title>
        <authorList>
            <consortium name="US DOE Joint Genome Institute (JGI-PGF)"/>
            <person name="Walter F."/>
            <person name="Albersmeier A."/>
            <person name="Kalinowski J."/>
            <person name="Ruckert C."/>
        </authorList>
    </citation>
    <scope>NUCLEOTIDE SEQUENCE</scope>
    <source>
        <strain evidence="1">CGMCC 1.16134</strain>
    </source>
</reference>
<comment type="caution">
    <text evidence="1">The sequence shown here is derived from an EMBL/GenBank/DDBJ whole genome shotgun (WGS) entry which is preliminary data.</text>
</comment>
<protein>
    <submittedName>
        <fullName evidence="1">Uncharacterized protein</fullName>
    </submittedName>
</protein>
<sequence>MGLFGKKNKGKDALEQADQLMNKGLSGLMMKGFVSKGHREMINQSLNTAKEAQMASSGALPVIATAKVLAVADTGKLINFDPIVILTLDVRESSGAVYPKTLETLVSKLQIPRVGDQVGLGHHPANPAELIYMGLVAEGPEPNRA</sequence>
<dbReference type="AlphaFoldDB" id="A0A917FXR0"/>
<accession>A0A917FXR0</accession>
<evidence type="ECO:0000313" key="2">
    <source>
        <dbReference type="Proteomes" id="UP000637643"/>
    </source>
</evidence>